<evidence type="ECO:0000313" key="2">
    <source>
        <dbReference type="EMBL" id="KAL3643252.1"/>
    </source>
</evidence>
<protein>
    <submittedName>
        <fullName evidence="2">Uncharacterized protein</fullName>
    </submittedName>
</protein>
<evidence type="ECO:0000313" key="3">
    <source>
        <dbReference type="Proteomes" id="UP001632038"/>
    </source>
</evidence>
<feature type="region of interest" description="Disordered" evidence="1">
    <location>
        <begin position="1"/>
        <end position="35"/>
    </location>
</feature>
<dbReference type="AlphaFoldDB" id="A0ABD3DNM6"/>
<sequence length="124" mass="13564">MNNRFNNHQFAGELEDTEYSPENSGGDSPCSAVSPPILHPLSGGGVAVDQGLGNCHNNYLLSELMLMSNCPSKIRDDEDEEIEKMKLEQHLSYAATAVSDPAHSFLTHSNFPNNQILQGIVNHI</sequence>
<gene>
    <name evidence="2" type="ORF">CASFOL_014067</name>
</gene>
<proteinExistence type="predicted"/>
<comment type="caution">
    <text evidence="2">The sequence shown here is derived from an EMBL/GenBank/DDBJ whole genome shotgun (WGS) entry which is preliminary data.</text>
</comment>
<reference evidence="3" key="1">
    <citation type="journal article" date="2024" name="IScience">
        <title>Strigolactones Initiate the Formation of Haustorium-like Structures in Castilleja.</title>
        <authorList>
            <person name="Buerger M."/>
            <person name="Peterson D."/>
            <person name="Chory J."/>
        </authorList>
    </citation>
    <scope>NUCLEOTIDE SEQUENCE [LARGE SCALE GENOMIC DNA]</scope>
</reference>
<name>A0ABD3DNM6_9LAMI</name>
<dbReference type="Proteomes" id="UP001632038">
    <property type="component" value="Unassembled WGS sequence"/>
</dbReference>
<dbReference type="EMBL" id="JAVIJP010000016">
    <property type="protein sequence ID" value="KAL3643252.1"/>
    <property type="molecule type" value="Genomic_DNA"/>
</dbReference>
<organism evidence="2 3">
    <name type="scientific">Castilleja foliolosa</name>
    <dbReference type="NCBI Taxonomy" id="1961234"/>
    <lineage>
        <taxon>Eukaryota</taxon>
        <taxon>Viridiplantae</taxon>
        <taxon>Streptophyta</taxon>
        <taxon>Embryophyta</taxon>
        <taxon>Tracheophyta</taxon>
        <taxon>Spermatophyta</taxon>
        <taxon>Magnoliopsida</taxon>
        <taxon>eudicotyledons</taxon>
        <taxon>Gunneridae</taxon>
        <taxon>Pentapetalae</taxon>
        <taxon>asterids</taxon>
        <taxon>lamiids</taxon>
        <taxon>Lamiales</taxon>
        <taxon>Orobanchaceae</taxon>
        <taxon>Pedicularideae</taxon>
        <taxon>Castillejinae</taxon>
        <taxon>Castilleja</taxon>
    </lineage>
</organism>
<accession>A0ABD3DNM6</accession>
<evidence type="ECO:0000256" key="1">
    <source>
        <dbReference type="SAM" id="MobiDB-lite"/>
    </source>
</evidence>
<keyword evidence="3" id="KW-1185">Reference proteome</keyword>